<evidence type="ECO:0000313" key="2">
    <source>
        <dbReference type="EMBL" id="OGH04888.1"/>
    </source>
</evidence>
<sequence>MAKILVTGATGPLGGGVAGFLAKKMELKDLAVLVRDPAKAKSWQDRGIEVRQGDYGDLGSLERAFQGVEKLYFVSGNEVEHRTAQQAKVVAAAKKCGLSLVVYTSFQRKNETTTSPLAALSKAHLETERLLRESGLNYTFLRHNLYFDILPMFLGPQVLEQKTIFLPAGAGKGSFVSRKDLAEVGAHLLTGSGHEKKSYNLSNTRSWSFSELAETLSKLSGKQIAYVSPDPQTFKKELAKAGVPQIQIEMAANFSQAILEQEFDSPSPEVKNFLGRAPLSLEEYLKAAYSL</sequence>
<dbReference type="InterPro" id="IPR052718">
    <property type="entry name" value="NmrA-type_oxidoreductase"/>
</dbReference>
<name>A0A1F6H3C5_9PROT</name>
<dbReference type="PANTHER" id="PTHR47129:SF1">
    <property type="entry name" value="NMRA-LIKE DOMAIN-CONTAINING PROTEIN"/>
    <property type="match status" value="1"/>
</dbReference>
<proteinExistence type="predicted"/>
<dbReference type="Proteomes" id="UP000177583">
    <property type="component" value="Unassembled WGS sequence"/>
</dbReference>
<dbReference type="InterPro" id="IPR008030">
    <property type="entry name" value="NmrA-like"/>
</dbReference>
<feature type="domain" description="NmrA-like" evidence="1">
    <location>
        <begin position="3"/>
        <end position="284"/>
    </location>
</feature>
<dbReference type="SUPFAM" id="SSF51735">
    <property type="entry name" value="NAD(P)-binding Rossmann-fold domains"/>
    <property type="match status" value="1"/>
</dbReference>
<organism evidence="2 3">
    <name type="scientific">Candidatus Lambdaproteobacteria bacterium RIFOXYD2_FULL_56_26</name>
    <dbReference type="NCBI Taxonomy" id="1817773"/>
    <lineage>
        <taxon>Bacteria</taxon>
        <taxon>Pseudomonadati</taxon>
        <taxon>Pseudomonadota</taxon>
        <taxon>Candidatus Lambdaproteobacteria</taxon>
    </lineage>
</organism>
<dbReference type="EMBL" id="MFNF01000001">
    <property type="protein sequence ID" value="OGH04888.1"/>
    <property type="molecule type" value="Genomic_DNA"/>
</dbReference>
<dbReference type="Pfam" id="PF05368">
    <property type="entry name" value="NmrA"/>
    <property type="match status" value="1"/>
</dbReference>
<dbReference type="PANTHER" id="PTHR47129">
    <property type="entry name" value="QUINONE OXIDOREDUCTASE 2"/>
    <property type="match status" value="1"/>
</dbReference>
<reference evidence="2 3" key="1">
    <citation type="journal article" date="2016" name="Nat. Commun.">
        <title>Thousands of microbial genomes shed light on interconnected biogeochemical processes in an aquifer system.</title>
        <authorList>
            <person name="Anantharaman K."/>
            <person name="Brown C.T."/>
            <person name="Hug L.A."/>
            <person name="Sharon I."/>
            <person name="Castelle C.J."/>
            <person name="Probst A.J."/>
            <person name="Thomas B.C."/>
            <person name="Singh A."/>
            <person name="Wilkins M.J."/>
            <person name="Karaoz U."/>
            <person name="Brodie E.L."/>
            <person name="Williams K.H."/>
            <person name="Hubbard S.S."/>
            <person name="Banfield J.F."/>
        </authorList>
    </citation>
    <scope>NUCLEOTIDE SEQUENCE [LARGE SCALE GENOMIC DNA]</scope>
</reference>
<dbReference type="CDD" id="cd05269">
    <property type="entry name" value="TMR_SDR_a"/>
    <property type="match status" value="1"/>
</dbReference>
<comment type="caution">
    <text evidence="2">The sequence shown here is derived from an EMBL/GenBank/DDBJ whole genome shotgun (WGS) entry which is preliminary data.</text>
</comment>
<dbReference type="AlphaFoldDB" id="A0A1F6H3C5"/>
<dbReference type="Gene3D" id="3.90.25.10">
    <property type="entry name" value="UDP-galactose 4-epimerase, domain 1"/>
    <property type="match status" value="1"/>
</dbReference>
<dbReference type="InterPro" id="IPR036291">
    <property type="entry name" value="NAD(P)-bd_dom_sf"/>
</dbReference>
<dbReference type="Gene3D" id="3.40.50.720">
    <property type="entry name" value="NAD(P)-binding Rossmann-like Domain"/>
    <property type="match status" value="1"/>
</dbReference>
<evidence type="ECO:0000313" key="3">
    <source>
        <dbReference type="Proteomes" id="UP000177583"/>
    </source>
</evidence>
<protein>
    <recommendedName>
        <fullName evidence="1">NmrA-like domain-containing protein</fullName>
    </recommendedName>
</protein>
<evidence type="ECO:0000259" key="1">
    <source>
        <dbReference type="Pfam" id="PF05368"/>
    </source>
</evidence>
<gene>
    <name evidence="2" type="ORF">A2557_07880</name>
</gene>
<accession>A0A1F6H3C5</accession>